<dbReference type="InterPro" id="IPR039422">
    <property type="entry name" value="MarR/SlyA-like"/>
</dbReference>
<dbReference type="PANTHER" id="PTHR33164:SF43">
    <property type="entry name" value="HTH-TYPE TRANSCRIPTIONAL REPRESSOR YETL"/>
    <property type="match status" value="1"/>
</dbReference>
<dbReference type="Pfam" id="PF12802">
    <property type="entry name" value="MarR_2"/>
    <property type="match status" value="1"/>
</dbReference>
<dbReference type="InterPro" id="IPR000835">
    <property type="entry name" value="HTH_MarR-typ"/>
</dbReference>
<dbReference type="Proteomes" id="UP000305095">
    <property type="component" value="Unassembled WGS sequence"/>
</dbReference>
<dbReference type="SMART" id="SM00347">
    <property type="entry name" value="HTH_MARR"/>
    <property type="match status" value="1"/>
</dbReference>
<evidence type="ECO:0000313" key="4">
    <source>
        <dbReference type="Proteomes" id="UP000305095"/>
    </source>
</evidence>
<dbReference type="RefSeq" id="WP_137484053.1">
    <property type="nucleotide sequence ID" value="NZ_SZZP01000053.1"/>
</dbReference>
<dbReference type="GO" id="GO:0006950">
    <property type="term" value="P:response to stress"/>
    <property type="evidence" value="ECO:0007669"/>
    <property type="project" value="TreeGrafter"/>
</dbReference>
<dbReference type="SUPFAM" id="SSF46785">
    <property type="entry name" value="Winged helix' DNA-binding domain"/>
    <property type="match status" value="1"/>
</dbReference>
<evidence type="ECO:0000259" key="2">
    <source>
        <dbReference type="PROSITE" id="PS50995"/>
    </source>
</evidence>
<name>A0A4U6RAU6_BRAEL</name>
<accession>A0A4U6RAU6</accession>
<dbReference type="GO" id="GO:0003700">
    <property type="term" value="F:DNA-binding transcription factor activity"/>
    <property type="evidence" value="ECO:0007669"/>
    <property type="project" value="InterPro"/>
</dbReference>
<evidence type="ECO:0000313" key="3">
    <source>
        <dbReference type="EMBL" id="TKV70959.1"/>
    </source>
</evidence>
<organism evidence="3 4">
    <name type="scientific">Bradyrhizobium elkanii</name>
    <dbReference type="NCBI Taxonomy" id="29448"/>
    <lineage>
        <taxon>Bacteria</taxon>
        <taxon>Pseudomonadati</taxon>
        <taxon>Pseudomonadota</taxon>
        <taxon>Alphaproteobacteria</taxon>
        <taxon>Hyphomicrobiales</taxon>
        <taxon>Nitrobacteraceae</taxon>
        <taxon>Bradyrhizobium</taxon>
    </lineage>
</organism>
<evidence type="ECO:0000256" key="1">
    <source>
        <dbReference type="SAM" id="MobiDB-lite"/>
    </source>
</evidence>
<dbReference type="Gene3D" id="1.10.10.10">
    <property type="entry name" value="Winged helix-like DNA-binding domain superfamily/Winged helix DNA-binding domain"/>
    <property type="match status" value="1"/>
</dbReference>
<dbReference type="InterPro" id="IPR036388">
    <property type="entry name" value="WH-like_DNA-bd_sf"/>
</dbReference>
<feature type="region of interest" description="Disordered" evidence="1">
    <location>
        <begin position="1"/>
        <end position="22"/>
    </location>
</feature>
<dbReference type="PANTHER" id="PTHR33164">
    <property type="entry name" value="TRANSCRIPTIONAL REGULATOR, MARR FAMILY"/>
    <property type="match status" value="1"/>
</dbReference>
<reference evidence="3 4" key="1">
    <citation type="submission" date="2019-05" db="EMBL/GenBank/DDBJ databases">
        <title>Draft Genome of Bradyrhizobium elkanii strain SEMIA 938, Used in Commercial Inoculants for Lupinus spp. in Brazil.</title>
        <authorList>
            <person name="Hungria M."/>
            <person name="Delamuta J.R.M."/>
            <person name="Ribeiro R.A."/>
            <person name="Nogueira M.A."/>
        </authorList>
    </citation>
    <scope>NUCLEOTIDE SEQUENCE [LARGE SCALE GENOMIC DNA]</scope>
    <source>
        <strain evidence="3 4">Semia 938</strain>
    </source>
</reference>
<comment type="caution">
    <text evidence="3">The sequence shown here is derived from an EMBL/GenBank/DDBJ whole genome shotgun (WGS) entry which is preliminary data.</text>
</comment>
<protein>
    <submittedName>
        <fullName evidence="3">Winged helix-turn-helix transcriptional regulator</fullName>
    </submittedName>
</protein>
<gene>
    <name evidence="3" type="ORF">FDV58_40645</name>
</gene>
<dbReference type="PROSITE" id="PS50995">
    <property type="entry name" value="HTH_MARR_2"/>
    <property type="match status" value="1"/>
</dbReference>
<dbReference type="EMBL" id="SZZP01000053">
    <property type="protein sequence ID" value="TKV70959.1"/>
    <property type="molecule type" value="Genomic_DNA"/>
</dbReference>
<dbReference type="AlphaFoldDB" id="A0A4U6RAU6"/>
<proteinExistence type="predicted"/>
<dbReference type="InterPro" id="IPR036390">
    <property type="entry name" value="WH_DNA-bd_sf"/>
</dbReference>
<sequence>MAALKGPSKSPRQDPKRVPSQADYETLSQFRYLIRRFLEFSQDAAKAAGLTPRQHQALLAIRGYPGGGPVAVGDLAERLRLRHHTTVELVDRLSDAGLVERVLDPADQRRVLLKLTGRAADHLAELSAVHLDELSRIEPLLKQVLSRRSD</sequence>
<feature type="domain" description="HTH marR-type" evidence="2">
    <location>
        <begin position="23"/>
        <end position="150"/>
    </location>
</feature>